<organism evidence="12 13">
    <name type="scientific">Rhizobium jaguaris</name>
    <dbReference type="NCBI Taxonomy" id="1312183"/>
    <lineage>
        <taxon>Bacteria</taxon>
        <taxon>Pseudomonadati</taxon>
        <taxon>Pseudomonadota</taxon>
        <taxon>Alphaproteobacteria</taxon>
        <taxon>Hyphomicrobiales</taxon>
        <taxon>Rhizobiaceae</taxon>
        <taxon>Rhizobium/Agrobacterium group</taxon>
        <taxon>Rhizobium</taxon>
    </lineage>
</organism>
<keyword evidence="5 8" id="KW-0560">Oxidoreductase</keyword>
<dbReference type="SUPFAM" id="SSF52413">
    <property type="entry name" value="UDP-glucose/GDP-mannose dehydrogenase C-terminal domain"/>
    <property type="match status" value="1"/>
</dbReference>
<dbReference type="Pfam" id="PF03721">
    <property type="entry name" value="UDPG_MGDP_dh_N"/>
    <property type="match status" value="1"/>
</dbReference>
<feature type="binding site" evidence="9">
    <location>
        <position position="202"/>
    </location>
    <ligand>
        <name>substrate</name>
    </ligand>
</feature>
<geneLocation type="plasmid" evidence="13">
    <name>prccge525c</name>
</geneLocation>
<keyword evidence="12" id="KW-0614">Plasmid</keyword>
<feature type="binding site" evidence="10">
    <location>
        <position position="327"/>
    </location>
    <ligand>
        <name>NAD(+)</name>
        <dbReference type="ChEBI" id="CHEBI:57540"/>
    </ligand>
</feature>
<dbReference type="InterPro" id="IPR017476">
    <property type="entry name" value="UDP-Glc/GDP-Man"/>
</dbReference>
<dbReference type="PROSITE" id="PS51257">
    <property type="entry name" value="PROKAR_LIPOPROTEIN"/>
    <property type="match status" value="1"/>
</dbReference>
<accession>A0A387FUQ6</accession>
<dbReference type="InterPro" id="IPR028357">
    <property type="entry name" value="UDPglc_DH_bac"/>
</dbReference>
<evidence type="ECO:0000256" key="10">
    <source>
        <dbReference type="PIRSR" id="PIRSR500134-3"/>
    </source>
</evidence>
<feature type="domain" description="UDP-glucose/GDP-mannose dehydrogenase C-terminal" evidence="11">
    <location>
        <begin position="313"/>
        <end position="414"/>
    </location>
</feature>
<feature type="binding site" evidence="9">
    <location>
        <begin position="248"/>
        <end position="252"/>
    </location>
    <ligand>
        <name>substrate</name>
    </ligand>
</feature>
<dbReference type="UniPathway" id="UPA00038">
    <property type="reaction ID" value="UER00491"/>
</dbReference>
<keyword evidence="6 8" id="KW-0520">NAD</keyword>
<dbReference type="InterPro" id="IPR008927">
    <property type="entry name" value="6-PGluconate_DH-like_C_sf"/>
</dbReference>
<dbReference type="GO" id="GO:0051287">
    <property type="term" value="F:NAD binding"/>
    <property type="evidence" value="ECO:0007669"/>
    <property type="project" value="InterPro"/>
</dbReference>
<dbReference type="SMART" id="SM00984">
    <property type="entry name" value="UDPG_MGDP_dh_C"/>
    <property type="match status" value="1"/>
</dbReference>
<evidence type="ECO:0000313" key="12">
    <source>
        <dbReference type="EMBL" id="AYG62409.1"/>
    </source>
</evidence>
<dbReference type="PIRSF" id="PIRSF500134">
    <property type="entry name" value="UDPglc_DH_bac"/>
    <property type="match status" value="1"/>
</dbReference>
<evidence type="ECO:0000256" key="4">
    <source>
        <dbReference type="ARBA" id="ARBA00015132"/>
    </source>
</evidence>
<comment type="similarity">
    <text evidence="2 8">Belongs to the UDP-glucose/GDP-mannose dehydrogenase family.</text>
</comment>
<dbReference type="GO" id="GO:0003979">
    <property type="term" value="F:UDP-glucose 6-dehydrogenase activity"/>
    <property type="evidence" value="ECO:0007669"/>
    <property type="project" value="UniProtKB-EC"/>
</dbReference>
<feature type="binding site" evidence="10">
    <location>
        <position position="86"/>
    </location>
    <ligand>
        <name>NAD(+)</name>
        <dbReference type="ChEBI" id="CHEBI:57540"/>
    </ligand>
</feature>
<dbReference type="NCBIfam" id="TIGR03026">
    <property type="entry name" value="NDP-sugDHase"/>
    <property type="match status" value="1"/>
</dbReference>
<evidence type="ECO:0000256" key="3">
    <source>
        <dbReference type="ARBA" id="ARBA00012954"/>
    </source>
</evidence>
<dbReference type="InterPro" id="IPR036291">
    <property type="entry name" value="NAD(P)-bd_dom_sf"/>
</dbReference>
<evidence type="ECO:0000256" key="6">
    <source>
        <dbReference type="ARBA" id="ARBA00023027"/>
    </source>
</evidence>
<sequence>MKVCVQGLWHLGSVTAACLASVGHDVIGLDDNSEVIAGLKKGAAPLLEPGLDDLLSAGLASSQLGFTTDPAEALAEVDVLWIAYDTPVDDDDRADVRYVSSRIEASLPYLKSGAVVLISSQMPVGSIAALETYSRSIGRNDLHFACSPENLRLGGALKVFLSPDRIVIGVRDAITKERLAVLLSPVTDKLEWMSVESAEMTKHAINAFLATSVTFANEIAAICELVGADAKEVERGLKTEARIGPKAYLSPGGPFAGGTLARDIEFLRDASGGKGGLATPLLSSVKVSNDEHKTWTRRKIGGLLNALSEVKVAVWGLTYKPGTSTLRRSQSVELCDWLIAQGAAVQVHDPAATELPERWAGSVHRHQDAVEAARGARILVIGTEWPEYRNRIEALPMPECKELAVIDANRFVQAQAKALGLTYIAVGSPQTEGMS</sequence>
<dbReference type="Gene3D" id="1.20.5.100">
    <property type="entry name" value="Cytochrome c1, transmembrane anchor, C-terminal"/>
    <property type="match status" value="1"/>
</dbReference>
<dbReference type="Pfam" id="PF03720">
    <property type="entry name" value="UDPG_MGDP_dh_C"/>
    <property type="match status" value="1"/>
</dbReference>
<dbReference type="Gene3D" id="3.40.50.720">
    <property type="entry name" value="NAD(P)-binding Rossmann-like Domain"/>
    <property type="match status" value="2"/>
</dbReference>
<evidence type="ECO:0000259" key="11">
    <source>
        <dbReference type="SMART" id="SM00984"/>
    </source>
</evidence>
<dbReference type="InterPro" id="IPR036220">
    <property type="entry name" value="UDP-Glc/GDP-Man_DH_C_sf"/>
</dbReference>
<dbReference type="EC" id="1.1.1.22" evidence="3 8"/>
<feature type="binding site" evidence="9">
    <location>
        <position position="320"/>
    </location>
    <ligand>
        <name>substrate</name>
    </ligand>
</feature>
<dbReference type="InterPro" id="IPR001732">
    <property type="entry name" value="UDP-Glc/GDP-Man_DH_N"/>
</dbReference>
<evidence type="ECO:0000256" key="1">
    <source>
        <dbReference type="ARBA" id="ARBA00004701"/>
    </source>
</evidence>
<proteinExistence type="inferred from homology"/>
<protein>
    <recommendedName>
        <fullName evidence="4 8">UDP-glucose 6-dehydrogenase</fullName>
        <ecNumber evidence="3 8">1.1.1.22</ecNumber>
    </recommendedName>
</protein>
<dbReference type="InterPro" id="IPR014027">
    <property type="entry name" value="UDP-Glc/GDP-Man_DH_C"/>
</dbReference>
<dbReference type="SUPFAM" id="SSF51735">
    <property type="entry name" value="NAD(P)-binding Rossmann-fold domains"/>
    <property type="match status" value="1"/>
</dbReference>
<dbReference type="Pfam" id="PF00984">
    <property type="entry name" value="UDPG_MGDP_dh"/>
    <property type="match status" value="1"/>
</dbReference>
<evidence type="ECO:0000256" key="5">
    <source>
        <dbReference type="ARBA" id="ARBA00023002"/>
    </source>
</evidence>
<dbReference type="EMBL" id="CP032695">
    <property type="protein sequence ID" value="AYG62409.1"/>
    <property type="molecule type" value="Genomic_DNA"/>
</dbReference>
<dbReference type="SUPFAM" id="SSF48179">
    <property type="entry name" value="6-phosphogluconate dehydrogenase C-terminal domain-like"/>
    <property type="match status" value="1"/>
</dbReference>
<dbReference type="AlphaFoldDB" id="A0A387FUQ6"/>
<feature type="binding site" evidence="10">
    <location>
        <position position="30"/>
    </location>
    <ligand>
        <name>NAD(+)</name>
        <dbReference type="ChEBI" id="CHEBI:57540"/>
    </ligand>
</feature>
<dbReference type="RefSeq" id="WP_120707326.1">
    <property type="nucleotide sequence ID" value="NZ_CP032695.1"/>
</dbReference>
<dbReference type="PANTHER" id="PTHR43750:SF3">
    <property type="entry name" value="UDP-GLUCOSE 6-DEHYDROGENASE TUAD"/>
    <property type="match status" value="1"/>
</dbReference>
<evidence type="ECO:0000256" key="7">
    <source>
        <dbReference type="ARBA" id="ARBA00047473"/>
    </source>
</evidence>
<comment type="pathway">
    <text evidence="1">Nucleotide-sugar biosynthesis; UDP-alpha-D-glucuronate biosynthesis; UDP-alpha-D-glucuronate from UDP-alpha-D-glucose: step 1/1.</text>
</comment>
<dbReference type="GO" id="GO:0000271">
    <property type="term" value="P:polysaccharide biosynthetic process"/>
    <property type="evidence" value="ECO:0007669"/>
    <property type="project" value="InterPro"/>
</dbReference>
<reference evidence="12 13" key="1">
    <citation type="submission" date="2018-10" db="EMBL/GenBank/DDBJ databases">
        <title>Rhizobium etli, R. leguminosarum and a new Rhizobium genospecies from Phaseolus dumosus.</title>
        <authorList>
            <person name="Ramirez-Puebla S.T."/>
            <person name="Rogel-Hernandez M.A."/>
            <person name="Guerrero G."/>
            <person name="Ormeno-Orrillo E."/>
            <person name="Martinez-Romero J.C."/>
            <person name="Negrete-Yankelevich S."/>
            <person name="Martinez-Romero E."/>
        </authorList>
    </citation>
    <scope>NUCLEOTIDE SEQUENCE [LARGE SCALE GENOMIC DNA]</scope>
    <source>
        <strain evidence="12 13">CCGE525</strain>
        <plasmid evidence="13">prccge525c</plasmid>
    </source>
</reference>
<comment type="catalytic activity">
    <reaction evidence="7 8">
        <text>UDP-alpha-D-glucose + 2 NAD(+) + H2O = UDP-alpha-D-glucuronate + 2 NADH + 3 H(+)</text>
        <dbReference type="Rhea" id="RHEA:23596"/>
        <dbReference type="ChEBI" id="CHEBI:15377"/>
        <dbReference type="ChEBI" id="CHEBI:15378"/>
        <dbReference type="ChEBI" id="CHEBI:57540"/>
        <dbReference type="ChEBI" id="CHEBI:57945"/>
        <dbReference type="ChEBI" id="CHEBI:58052"/>
        <dbReference type="ChEBI" id="CHEBI:58885"/>
        <dbReference type="EC" id="1.1.1.22"/>
    </reaction>
</comment>
<evidence type="ECO:0000256" key="9">
    <source>
        <dbReference type="PIRSR" id="PIRSR500134-2"/>
    </source>
</evidence>
<evidence type="ECO:0000256" key="8">
    <source>
        <dbReference type="PIRNR" id="PIRNR000124"/>
    </source>
</evidence>
<dbReference type="PANTHER" id="PTHR43750">
    <property type="entry name" value="UDP-GLUCOSE 6-DEHYDROGENASE TUAD"/>
    <property type="match status" value="1"/>
</dbReference>
<dbReference type="GO" id="GO:0006065">
    <property type="term" value="P:UDP-glucuronate biosynthetic process"/>
    <property type="evidence" value="ECO:0007669"/>
    <property type="project" value="UniProtKB-UniPathway"/>
</dbReference>
<gene>
    <name evidence="12" type="ORF">CCGE525_26880</name>
</gene>
<name>A0A387FUQ6_9HYPH</name>
<dbReference type="KEGG" id="rjg:CCGE525_26880"/>
<keyword evidence="13" id="KW-1185">Reference proteome</keyword>
<evidence type="ECO:0000313" key="13">
    <source>
        <dbReference type="Proteomes" id="UP000282195"/>
    </source>
</evidence>
<dbReference type="InterPro" id="IPR014026">
    <property type="entry name" value="UDP-Glc/GDP-Man_DH_dimer"/>
</dbReference>
<dbReference type="PIRSF" id="PIRSF000124">
    <property type="entry name" value="UDPglc_GDPman_dh"/>
    <property type="match status" value="1"/>
</dbReference>
<dbReference type="OrthoDB" id="9803238at2"/>
<evidence type="ECO:0000256" key="2">
    <source>
        <dbReference type="ARBA" id="ARBA00006601"/>
    </source>
</evidence>
<dbReference type="Proteomes" id="UP000282195">
    <property type="component" value="Plasmid pRCCGE525c"/>
</dbReference>